<evidence type="ECO:0000256" key="1">
    <source>
        <dbReference type="SAM" id="Coils"/>
    </source>
</evidence>
<feature type="coiled-coil region" evidence="1">
    <location>
        <begin position="273"/>
        <end position="307"/>
    </location>
</feature>
<sequence length="344" mass="37796">MALFRSFWHGGPLSPYEELCLASFVRQGHRFELFTYDPALVVPAGVVRRDAAAILPQDRIYFYEAGLGRGSVAGFANLFRYTLLAREPGWWVDTDVLCLRPDPPQAPCFFAWEGPDLALVGNAILRLPPGDALLPAMLAARDSFAPDQPWGTAGPHLLTATLRQAGRLGQVAAHGVAYPWHFTEAFAVFDPDRVEEVAEAVGAACFQHLWNEMFRCGGLPKWLAPPAGSYLDRQCRAHGIVFPPGPRLRQEDLQRQARVTRAAQGAEAAQAEAARLAAELARNGAQLAQLEARCRDLQASHAAERRMRLALAELHDALLARLRHGASPAWRRWLGRCLRASSGG</sequence>
<gene>
    <name evidence="2" type="ORF">ACFOD3_03355</name>
</gene>
<dbReference type="Proteomes" id="UP001595420">
    <property type="component" value="Unassembled WGS sequence"/>
</dbReference>
<evidence type="ECO:0000313" key="3">
    <source>
        <dbReference type="Proteomes" id="UP001595420"/>
    </source>
</evidence>
<evidence type="ECO:0008006" key="4">
    <source>
        <dbReference type="Google" id="ProtNLM"/>
    </source>
</evidence>
<dbReference type="EMBL" id="JBHRSB010000001">
    <property type="protein sequence ID" value="MFC2998914.1"/>
    <property type="molecule type" value="Genomic_DNA"/>
</dbReference>
<reference evidence="3" key="1">
    <citation type="journal article" date="2019" name="Int. J. Syst. Evol. Microbiol.">
        <title>The Global Catalogue of Microorganisms (GCM) 10K type strain sequencing project: providing services to taxonomists for standard genome sequencing and annotation.</title>
        <authorList>
            <consortium name="The Broad Institute Genomics Platform"/>
            <consortium name="The Broad Institute Genome Sequencing Center for Infectious Disease"/>
            <person name="Wu L."/>
            <person name="Ma J."/>
        </authorList>
    </citation>
    <scope>NUCLEOTIDE SEQUENCE [LARGE SCALE GENOMIC DNA]</scope>
    <source>
        <strain evidence="3">CGMCC 1.16855</strain>
    </source>
</reference>
<evidence type="ECO:0000313" key="2">
    <source>
        <dbReference type="EMBL" id="MFC2998914.1"/>
    </source>
</evidence>
<keyword evidence="3" id="KW-1185">Reference proteome</keyword>
<comment type="caution">
    <text evidence="2">The sequence shown here is derived from an EMBL/GenBank/DDBJ whole genome shotgun (WGS) entry which is preliminary data.</text>
</comment>
<proteinExistence type="predicted"/>
<organism evidence="2 3">
    <name type="scientific">Falsiroseomonas tokyonensis</name>
    <dbReference type="NCBI Taxonomy" id="430521"/>
    <lineage>
        <taxon>Bacteria</taxon>
        <taxon>Pseudomonadati</taxon>
        <taxon>Pseudomonadota</taxon>
        <taxon>Alphaproteobacteria</taxon>
        <taxon>Acetobacterales</taxon>
        <taxon>Roseomonadaceae</taxon>
        <taxon>Falsiroseomonas</taxon>
    </lineage>
</organism>
<name>A0ABV7BQD7_9PROT</name>
<dbReference type="RefSeq" id="WP_216834594.1">
    <property type="nucleotide sequence ID" value="NZ_JAFNJS010000001.1"/>
</dbReference>
<accession>A0ABV7BQD7</accession>
<protein>
    <recommendedName>
        <fullName evidence="4">Alpha 1,4-glycosyltransferase domain-containing protein</fullName>
    </recommendedName>
</protein>
<keyword evidence="1" id="KW-0175">Coiled coil</keyword>